<dbReference type="GeneID" id="136821318"/>
<dbReference type="EnsemblMetazoa" id="CLYHEMT010766.1">
    <property type="protein sequence ID" value="CLYHEMP010766.1"/>
    <property type="gene ID" value="CLYHEMG010766"/>
</dbReference>
<accession>A0A7M5V742</accession>
<dbReference type="RefSeq" id="XP_066933655.1">
    <property type="nucleotide sequence ID" value="XM_067077554.1"/>
</dbReference>
<protein>
    <submittedName>
        <fullName evidence="1">Uncharacterized protein</fullName>
    </submittedName>
</protein>
<name>A0A7M5V742_9CNID</name>
<dbReference type="Proteomes" id="UP000594262">
    <property type="component" value="Unplaced"/>
</dbReference>
<proteinExistence type="predicted"/>
<evidence type="ECO:0000313" key="2">
    <source>
        <dbReference type="Proteomes" id="UP000594262"/>
    </source>
</evidence>
<evidence type="ECO:0000313" key="1">
    <source>
        <dbReference type="EnsemblMetazoa" id="CLYHEMP010766.1"/>
    </source>
</evidence>
<keyword evidence="2" id="KW-1185">Reference proteome</keyword>
<dbReference type="AlphaFoldDB" id="A0A7M5V742"/>
<organism evidence="1 2">
    <name type="scientific">Clytia hemisphaerica</name>
    <dbReference type="NCBI Taxonomy" id="252671"/>
    <lineage>
        <taxon>Eukaryota</taxon>
        <taxon>Metazoa</taxon>
        <taxon>Cnidaria</taxon>
        <taxon>Hydrozoa</taxon>
        <taxon>Hydroidolina</taxon>
        <taxon>Leptothecata</taxon>
        <taxon>Obeliida</taxon>
        <taxon>Clytiidae</taxon>
        <taxon>Clytia</taxon>
    </lineage>
</organism>
<reference evidence="1" key="1">
    <citation type="submission" date="2021-01" db="UniProtKB">
        <authorList>
            <consortium name="EnsemblMetazoa"/>
        </authorList>
    </citation>
    <scope>IDENTIFICATION</scope>
</reference>
<sequence length="467" mass="54758">MALHYKKPFLPSSIHKLVDKDEILDTCQDTFHYGSNNGFDSSGCYFSIYFQRGLGLSRDYDGCKVMLYRFENDEEKIGTCFINLYRSPKVVQPSNFNPFDPPENVEESDYVTQKLEYDVVTMRWFNVEKTSKDDGDHQLTVYSSCLRPLYENGGKKTINVEKADNGNDVLVLSYPNIQKFLGADINNMVCGNFLVLMVTPDEANFIVDLIKFDDKEIFHFKRLTARGDYTVYNPLSFGLPSKVYLDMEWQRFYVMSNYELYCYDFNGEKIFDGSIRNYEVDKMVIEKTMQVSNRVFITAVRHTIPDQFPMDTIRLIEISRNEIKLGDCIKLSSSKYNFMHRYIWVQRYLGKQYFCWLEARPNTNCFFSVNAYDLQTGGESVVYKFEEPFYGDCYLNWNMREMALVGELDDEEGIKRLCVERIPFFLSSDSNCDSLKEQARFVCLNNFHEGYLCQKLPKDLLRFLDIL</sequence>